<feature type="transmembrane region" description="Helical" evidence="2">
    <location>
        <begin position="288"/>
        <end position="307"/>
    </location>
</feature>
<name>A0ABD3Y267_SINWO</name>
<dbReference type="Proteomes" id="UP001634394">
    <property type="component" value="Unassembled WGS sequence"/>
</dbReference>
<organism evidence="4 5">
    <name type="scientific">Sinanodonta woodiana</name>
    <name type="common">Chinese pond mussel</name>
    <name type="synonym">Anodonta woodiana</name>
    <dbReference type="NCBI Taxonomy" id="1069815"/>
    <lineage>
        <taxon>Eukaryota</taxon>
        <taxon>Metazoa</taxon>
        <taxon>Spiralia</taxon>
        <taxon>Lophotrochozoa</taxon>
        <taxon>Mollusca</taxon>
        <taxon>Bivalvia</taxon>
        <taxon>Autobranchia</taxon>
        <taxon>Heteroconchia</taxon>
        <taxon>Palaeoheterodonta</taxon>
        <taxon>Unionida</taxon>
        <taxon>Unionoidea</taxon>
        <taxon>Unionidae</taxon>
        <taxon>Unioninae</taxon>
        <taxon>Sinanodonta</taxon>
    </lineage>
</organism>
<proteinExistence type="predicted"/>
<comment type="caution">
    <text evidence="4">The sequence shown here is derived from an EMBL/GenBank/DDBJ whole genome shotgun (WGS) entry which is preliminary data.</text>
</comment>
<evidence type="ECO:0000313" key="4">
    <source>
        <dbReference type="EMBL" id="KAL3892046.1"/>
    </source>
</evidence>
<reference evidence="4 5" key="1">
    <citation type="submission" date="2024-11" db="EMBL/GenBank/DDBJ databases">
        <title>Chromosome-level genome assembly of the freshwater bivalve Anodonta woodiana.</title>
        <authorList>
            <person name="Chen X."/>
        </authorList>
    </citation>
    <scope>NUCLEOTIDE SEQUENCE [LARGE SCALE GENOMIC DNA]</scope>
    <source>
        <strain evidence="4">MN2024</strain>
        <tissue evidence="4">Gills</tissue>
    </source>
</reference>
<keyword evidence="2" id="KW-1133">Transmembrane helix</keyword>
<dbReference type="EMBL" id="JBJQND010000001">
    <property type="protein sequence ID" value="KAL3892046.1"/>
    <property type="molecule type" value="Genomic_DNA"/>
</dbReference>
<feature type="domain" description="Major facilitator superfamily (MFS) profile" evidence="3">
    <location>
        <begin position="1"/>
        <end position="408"/>
    </location>
</feature>
<dbReference type="InterPro" id="IPR011701">
    <property type="entry name" value="MFS"/>
</dbReference>
<feature type="transmembrane region" description="Helical" evidence="2">
    <location>
        <begin position="313"/>
        <end position="334"/>
    </location>
</feature>
<protein>
    <recommendedName>
        <fullName evidence="3">Major facilitator superfamily (MFS) profile domain-containing protein</fullName>
    </recommendedName>
</protein>
<comment type="subcellular location">
    <subcellularLocation>
        <location evidence="1">Membrane</location>
        <topology evidence="1">Multi-pass membrane protein</topology>
    </subcellularLocation>
</comment>
<accession>A0ABD3Y267</accession>
<gene>
    <name evidence="4" type="ORF">ACJMK2_004286</name>
</gene>
<dbReference type="GO" id="GO:0016020">
    <property type="term" value="C:membrane"/>
    <property type="evidence" value="ECO:0007669"/>
    <property type="project" value="UniProtKB-SubCell"/>
</dbReference>
<dbReference type="InterPro" id="IPR036259">
    <property type="entry name" value="MFS_trans_sf"/>
</dbReference>
<keyword evidence="5" id="KW-1185">Reference proteome</keyword>
<feature type="transmembrane region" description="Helical" evidence="2">
    <location>
        <begin position="346"/>
        <end position="369"/>
    </location>
</feature>
<dbReference type="AlphaFoldDB" id="A0ABD3Y267"/>
<dbReference type="SUPFAM" id="SSF103473">
    <property type="entry name" value="MFS general substrate transporter"/>
    <property type="match status" value="1"/>
</dbReference>
<dbReference type="Pfam" id="PF07690">
    <property type="entry name" value="MFS_1"/>
    <property type="match status" value="1"/>
</dbReference>
<keyword evidence="2" id="KW-0812">Transmembrane</keyword>
<keyword evidence="2" id="KW-0472">Membrane</keyword>
<evidence type="ECO:0000256" key="1">
    <source>
        <dbReference type="ARBA" id="ARBA00004141"/>
    </source>
</evidence>
<evidence type="ECO:0000313" key="5">
    <source>
        <dbReference type="Proteomes" id="UP001634394"/>
    </source>
</evidence>
<dbReference type="PROSITE" id="PS50850">
    <property type="entry name" value="MFS"/>
    <property type="match status" value="1"/>
</dbReference>
<dbReference type="InterPro" id="IPR050327">
    <property type="entry name" value="Proton-linked_MCT"/>
</dbReference>
<feature type="transmembrane region" description="Helical" evidence="2">
    <location>
        <begin position="224"/>
        <end position="247"/>
    </location>
</feature>
<evidence type="ECO:0000256" key="2">
    <source>
        <dbReference type="SAM" id="Phobius"/>
    </source>
</evidence>
<dbReference type="PANTHER" id="PTHR11360:SF284">
    <property type="entry name" value="EG:103B4.3 PROTEIN-RELATED"/>
    <property type="match status" value="1"/>
</dbReference>
<sequence>MMHHRWIVAIGTYVTELIATGLLYAFPVLFSALLEMFRNSRAKTAAVGSVLFGVLGCAGVIAGLLVQRFGPRKAGFLAGLMNGIGWMVCFFSTSIMYLVLLLSVPMAIGCSLIVLSVNKTLCHHFPGKPGQIALSIQATASGVGRIMFTYVLIDCVNTFGLRGTFLIMGAVLLNCSIISILWNTDLPSPPKTPQRVCKDPNDTHGMTKTPNFFIKLCPVLTNKIFLIFVIGMTLLFVPHGGFMVMFADIMKSRGFTEENMQLAIIIHSISNVVGGMSLGFLKQIPRISSLFLVFLLACISAISFSTLQFAEQFWTTVIACSVLGFEMGATATATTIGTLKIIGIEYFPFGLGVVYTSMGIGNVIVGPISGTIRDVTGTYTIFMWTSTLSSGVSAILILVAMIMKHYKGSKKDTVAIAVDVYTITKF</sequence>
<feature type="transmembrane region" description="Helical" evidence="2">
    <location>
        <begin position="45"/>
        <end position="65"/>
    </location>
</feature>
<feature type="transmembrane region" description="Helical" evidence="2">
    <location>
        <begin position="259"/>
        <end position="281"/>
    </location>
</feature>
<evidence type="ECO:0000259" key="3">
    <source>
        <dbReference type="PROSITE" id="PS50850"/>
    </source>
</evidence>
<feature type="transmembrane region" description="Helical" evidence="2">
    <location>
        <begin position="159"/>
        <end position="182"/>
    </location>
</feature>
<feature type="transmembrane region" description="Helical" evidence="2">
    <location>
        <begin position="85"/>
        <end position="118"/>
    </location>
</feature>
<feature type="transmembrane region" description="Helical" evidence="2">
    <location>
        <begin position="6"/>
        <end position="33"/>
    </location>
</feature>
<dbReference type="PANTHER" id="PTHR11360">
    <property type="entry name" value="MONOCARBOXYLATE TRANSPORTER"/>
    <property type="match status" value="1"/>
</dbReference>
<feature type="transmembrane region" description="Helical" evidence="2">
    <location>
        <begin position="381"/>
        <end position="403"/>
    </location>
</feature>
<dbReference type="Gene3D" id="1.20.1250.20">
    <property type="entry name" value="MFS general substrate transporter like domains"/>
    <property type="match status" value="1"/>
</dbReference>
<dbReference type="InterPro" id="IPR020846">
    <property type="entry name" value="MFS_dom"/>
</dbReference>